<evidence type="ECO:0000259" key="7">
    <source>
        <dbReference type="PROSITE" id="PS51649"/>
    </source>
</evidence>
<accession>A0ABD0V7U2</accession>
<protein>
    <recommendedName>
        <fullName evidence="10">Phototropic-responsive NPH3 family protein</fullName>
    </recommendedName>
</protein>
<dbReference type="AlphaFoldDB" id="A0ABD0V7U2"/>
<feature type="domain" description="BTB" evidence="6">
    <location>
        <begin position="84"/>
        <end position="152"/>
    </location>
</feature>
<comment type="similarity">
    <text evidence="3">Belongs to the NPH3 family.</text>
</comment>
<keyword evidence="4" id="KW-0175">Coiled coil</keyword>
<dbReference type="PROSITE" id="PS50097">
    <property type="entry name" value="BTB"/>
    <property type="match status" value="1"/>
</dbReference>
<dbReference type="Pfam" id="PF03000">
    <property type="entry name" value="NPH3"/>
    <property type="match status" value="1"/>
</dbReference>
<dbReference type="InterPro" id="IPR011333">
    <property type="entry name" value="SKP1/BTB/POZ_sf"/>
</dbReference>
<evidence type="ECO:0000256" key="2">
    <source>
        <dbReference type="ARBA" id="ARBA00022786"/>
    </source>
</evidence>
<dbReference type="InterPro" id="IPR000210">
    <property type="entry name" value="BTB/POZ_dom"/>
</dbReference>
<feature type="coiled-coil region" evidence="4">
    <location>
        <begin position="577"/>
        <end position="604"/>
    </location>
</feature>
<dbReference type="EMBL" id="JANQDX010000007">
    <property type="protein sequence ID" value="KAL0921304.1"/>
    <property type="molecule type" value="Genomic_DNA"/>
</dbReference>
<dbReference type="Gene3D" id="3.30.710.10">
    <property type="entry name" value="Potassium Channel Kv1.1, Chain A"/>
    <property type="match status" value="1"/>
</dbReference>
<proteinExistence type="inferred from homology"/>
<dbReference type="SMART" id="SM00225">
    <property type="entry name" value="BTB"/>
    <property type="match status" value="1"/>
</dbReference>
<comment type="caution">
    <text evidence="8">The sequence shown here is derived from an EMBL/GenBank/DDBJ whole genome shotgun (WGS) entry which is preliminary data.</text>
</comment>
<comment type="pathway">
    <text evidence="1">Protein modification; protein ubiquitination.</text>
</comment>
<evidence type="ECO:0000259" key="6">
    <source>
        <dbReference type="PROSITE" id="PS50097"/>
    </source>
</evidence>
<keyword evidence="9" id="KW-1185">Reference proteome</keyword>
<dbReference type="InterPro" id="IPR027356">
    <property type="entry name" value="NPH3_dom"/>
</dbReference>
<dbReference type="PROSITE" id="PS51649">
    <property type="entry name" value="NPH3"/>
    <property type="match status" value="1"/>
</dbReference>
<name>A0ABD0V7U2_DENTH</name>
<dbReference type="PANTHER" id="PTHR32370">
    <property type="entry name" value="OS12G0117600 PROTEIN"/>
    <property type="match status" value="1"/>
</dbReference>
<evidence type="ECO:0000313" key="9">
    <source>
        <dbReference type="Proteomes" id="UP001552299"/>
    </source>
</evidence>
<feature type="domain" description="NPH3" evidence="7">
    <location>
        <begin position="257"/>
        <end position="539"/>
    </location>
</feature>
<dbReference type="SUPFAM" id="SSF54695">
    <property type="entry name" value="POZ domain"/>
    <property type="match status" value="1"/>
</dbReference>
<dbReference type="InterPro" id="IPR043454">
    <property type="entry name" value="NPH3/RPT2-like"/>
</dbReference>
<evidence type="ECO:0000256" key="5">
    <source>
        <dbReference type="SAM" id="MobiDB-lite"/>
    </source>
</evidence>
<evidence type="ECO:0000256" key="3">
    <source>
        <dbReference type="PROSITE-ProRule" id="PRU00982"/>
    </source>
</evidence>
<dbReference type="Pfam" id="PF00651">
    <property type="entry name" value="BTB"/>
    <property type="match status" value="1"/>
</dbReference>
<evidence type="ECO:0000313" key="8">
    <source>
        <dbReference type="EMBL" id="KAL0921304.1"/>
    </source>
</evidence>
<organism evidence="8 9">
    <name type="scientific">Dendrobium thyrsiflorum</name>
    <name type="common">Pinecone-like raceme dendrobium</name>
    <name type="synonym">Orchid</name>
    <dbReference type="NCBI Taxonomy" id="117978"/>
    <lineage>
        <taxon>Eukaryota</taxon>
        <taxon>Viridiplantae</taxon>
        <taxon>Streptophyta</taxon>
        <taxon>Embryophyta</taxon>
        <taxon>Tracheophyta</taxon>
        <taxon>Spermatophyta</taxon>
        <taxon>Magnoliopsida</taxon>
        <taxon>Liliopsida</taxon>
        <taxon>Asparagales</taxon>
        <taxon>Orchidaceae</taxon>
        <taxon>Epidendroideae</taxon>
        <taxon>Malaxideae</taxon>
        <taxon>Dendrobiinae</taxon>
        <taxon>Dendrobium</taxon>
    </lineage>
</organism>
<evidence type="ECO:0008006" key="10">
    <source>
        <dbReference type="Google" id="ProtNLM"/>
    </source>
</evidence>
<evidence type="ECO:0000256" key="1">
    <source>
        <dbReference type="ARBA" id="ARBA00004906"/>
    </source>
</evidence>
<feature type="compositionally biased region" description="Polar residues" evidence="5">
    <location>
        <begin position="643"/>
        <end position="660"/>
    </location>
</feature>
<gene>
    <name evidence="8" type="ORF">M5K25_008363</name>
</gene>
<feature type="region of interest" description="Disordered" evidence="5">
    <location>
        <begin position="641"/>
        <end position="660"/>
    </location>
</feature>
<sequence>MVDGIMTHLHLLAGTHPFLVPFAFHRTSTVRQNFPTATNIAHLPYRSNALPSTAAFAMERSAVEPSVSLHQQRIDQWIFLDVPSDITINVNGACFSLHRFPLVSQSGRIRKLMAEQKDVDISRVDLLNLPGGSDAFELVAKFCYGVHFEITPGNVAQLLCVSEYLEMTDQYAAENLASHSEAYLDGVICKNLEMCVEVLQQCESLLPLADKLKIVSRCVDAIASKACAEQIASSFTRLEYSSSGRLRVNKHAKSNGDWWIEDLSILRVDLYQRVIEAMKCRGVRPESIGSSLVHFAENSFKKIPSIWNIASHPRFELVNGSLICERRLAVECIASLLPVEKHAVPISFLFGLLRSAMILDCMMSCRLNLERRIGSQLELATLDDILIPSCQNAGDTLFDIETIYRILVIFSQQEGSDDDGSSYDSDCLNTPSQTAMVKVAKLVDNYLAEIAPDSNLTLAKFIAIAGTLPGYARTTEDGLYRAIDIYLKVHKELSDLERRRLCKIVDFQKLSEEASSHASQNERLPLQATVQLLYIEQMRLGNALGCSYLDDKQKLSHQSQRVASCMFSGVTSPRDNYISLRRENRELKLELARMRVRLNDLERGHSCMKQDLKNSSSQKLLNSITRKIGNLSLFWRSPFRGANSPSKNSQKSDTSPTGRT</sequence>
<keyword evidence="2" id="KW-0833">Ubl conjugation pathway</keyword>
<reference evidence="8 9" key="1">
    <citation type="journal article" date="2024" name="Plant Biotechnol. J.">
        <title>Dendrobium thyrsiflorum genome and its molecular insights into genes involved in important horticultural traits.</title>
        <authorList>
            <person name="Chen B."/>
            <person name="Wang J.Y."/>
            <person name="Zheng P.J."/>
            <person name="Li K.L."/>
            <person name="Liang Y.M."/>
            <person name="Chen X.F."/>
            <person name="Zhang C."/>
            <person name="Zhao X."/>
            <person name="He X."/>
            <person name="Zhang G.Q."/>
            <person name="Liu Z.J."/>
            <person name="Xu Q."/>
        </authorList>
    </citation>
    <scope>NUCLEOTIDE SEQUENCE [LARGE SCALE GENOMIC DNA]</scope>
    <source>
        <strain evidence="8">GZMU011</strain>
    </source>
</reference>
<evidence type="ECO:0000256" key="4">
    <source>
        <dbReference type="SAM" id="Coils"/>
    </source>
</evidence>
<dbReference type="Proteomes" id="UP001552299">
    <property type="component" value="Unassembled WGS sequence"/>
</dbReference>